<gene>
    <name evidence="1" type="ORF">F442_08226</name>
</gene>
<reference evidence="1 2" key="1">
    <citation type="submission" date="2013-11" db="EMBL/GenBank/DDBJ databases">
        <title>The Genome Sequence of Phytophthora parasitica P10297.</title>
        <authorList>
            <consortium name="The Broad Institute Genomics Platform"/>
            <person name="Russ C."/>
            <person name="Tyler B."/>
            <person name="Panabieres F."/>
            <person name="Shan W."/>
            <person name="Tripathy S."/>
            <person name="Grunwald N."/>
            <person name="Machado M."/>
            <person name="Johnson C.S."/>
            <person name="Walker B."/>
            <person name="Young S.K."/>
            <person name="Zeng Q."/>
            <person name="Gargeya S."/>
            <person name="Fitzgerald M."/>
            <person name="Haas B."/>
            <person name="Abouelleil A."/>
            <person name="Allen A.W."/>
            <person name="Alvarado L."/>
            <person name="Arachchi H.M."/>
            <person name="Berlin A.M."/>
            <person name="Chapman S.B."/>
            <person name="Gainer-Dewar J."/>
            <person name="Goldberg J."/>
            <person name="Griggs A."/>
            <person name="Gujja S."/>
            <person name="Hansen M."/>
            <person name="Howarth C."/>
            <person name="Imamovic A."/>
            <person name="Ireland A."/>
            <person name="Larimer J."/>
            <person name="McCowan C."/>
            <person name="Murphy C."/>
            <person name="Pearson M."/>
            <person name="Poon T.W."/>
            <person name="Priest M."/>
            <person name="Roberts A."/>
            <person name="Saif S."/>
            <person name="Shea T."/>
            <person name="Sisk P."/>
            <person name="Sykes S."/>
            <person name="Wortman J."/>
            <person name="Nusbaum C."/>
            <person name="Birren B."/>
        </authorList>
    </citation>
    <scope>NUCLEOTIDE SEQUENCE [LARGE SCALE GENOMIC DNA]</scope>
    <source>
        <strain evidence="1 2">P10297</strain>
    </source>
</reference>
<name>W2ZEE0_PHYNI</name>
<evidence type="ECO:0000313" key="1">
    <source>
        <dbReference type="EMBL" id="ETP45346.1"/>
    </source>
</evidence>
<evidence type="ECO:0000313" key="2">
    <source>
        <dbReference type="Proteomes" id="UP000018948"/>
    </source>
</evidence>
<sequence length="497" mass="56323">MSNERFTVNPFGDLTLTAEDRTELVDVANKLVLAKFEEYEEHLQNERRVDLSRWKKFTNSGPTTTFIERKNSNPSCKLPKSLMVGPLPGTLDENMFGLVSPTLEAMRIKSSYLNDFSAAAVLASIVEPTEEEPFRSIVVKWMEIDIPMASLGIVRNRDYVYLESSGILLLKNGERIGYHLLHSVSFPETHQLPNRVRGNMSFCAVFHQDGPDRTDCHGTGIMNPGGDMIRTMALSGMVQATMAGLKYSYCGQMKKLAWLLKERHSNGRDQSAPVVKNVCVTCSKSTTSSKLRGLRKSSSTSKGGILREVFDGSDTDGHTGGCSASVCLPLGSQVYGRAGWYKDVWAIMYAWYFPKGFWMNFPSRRHDWKSVVVWIDNPDLEMPKILGVSMSKGDTDYRKETKTWPSSFAGYRTEGRRFHRTYIYGSNSSLRFEYHVEMSSPYLNFAVWDGEYQDLIMWEQLTDPARAALNDGNNFEKAKVPFSDEHYEDHLDKAWPL</sequence>
<dbReference type="InterPro" id="IPR008701">
    <property type="entry name" value="NPP1"/>
</dbReference>
<organism evidence="1 2">
    <name type="scientific">Phytophthora nicotianae P10297</name>
    <dbReference type="NCBI Taxonomy" id="1317064"/>
    <lineage>
        <taxon>Eukaryota</taxon>
        <taxon>Sar</taxon>
        <taxon>Stramenopiles</taxon>
        <taxon>Oomycota</taxon>
        <taxon>Peronosporomycetes</taxon>
        <taxon>Peronosporales</taxon>
        <taxon>Peronosporaceae</taxon>
        <taxon>Phytophthora</taxon>
    </lineage>
</organism>
<comment type="caution">
    <text evidence="1">The sequence shown here is derived from an EMBL/GenBank/DDBJ whole genome shotgun (WGS) entry which is preliminary data.</text>
</comment>
<dbReference type="AlphaFoldDB" id="W2ZEE0"/>
<evidence type="ECO:0008006" key="3">
    <source>
        <dbReference type="Google" id="ProtNLM"/>
    </source>
</evidence>
<dbReference type="Proteomes" id="UP000018948">
    <property type="component" value="Unassembled WGS sequence"/>
</dbReference>
<dbReference type="PANTHER" id="PTHR13510:SF44">
    <property type="entry name" value="RABENOSYN-5"/>
    <property type="match status" value="1"/>
</dbReference>
<dbReference type="EMBL" id="ANIY01001720">
    <property type="protein sequence ID" value="ETP45346.1"/>
    <property type="molecule type" value="Genomic_DNA"/>
</dbReference>
<dbReference type="Pfam" id="PF05630">
    <property type="entry name" value="NPP1"/>
    <property type="match status" value="1"/>
</dbReference>
<accession>W2ZEE0</accession>
<dbReference type="InterPro" id="IPR023393">
    <property type="entry name" value="START-like_dom_sf"/>
</dbReference>
<proteinExistence type="predicted"/>
<dbReference type="Gene3D" id="3.30.530.20">
    <property type="match status" value="1"/>
</dbReference>
<dbReference type="PANTHER" id="PTHR13510">
    <property type="entry name" value="FYVE-FINGER-CONTAINING RAB5 EFFECTOR PROTEIN RABENOSYN-5-RELATED"/>
    <property type="match status" value="1"/>
</dbReference>
<dbReference type="InterPro" id="IPR052727">
    <property type="entry name" value="Rab4/Rab5_effector"/>
</dbReference>
<dbReference type="OrthoDB" id="122633at2759"/>
<protein>
    <recommendedName>
        <fullName evidence="3">START domain-containing protein</fullName>
    </recommendedName>
</protein>